<dbReference type="Proteomes" id="UP000267606">
    <property type="component" value="Unassembled WGS sequence"/>
</dbReference>
<dbReference type="WBParaSite" id="OFLC_0001325601-mRNA-1">
    <property type="protein sequence ID" value="OFLC_0001325601-mRNA-1"/>
    <property type="gene ID" value="OFLC_0001325601"/>
</dbReference>
<reference evidence="3" key="1">
    <citation type="submission" date="2016-06" db="UniProtKB">
        <authorList>
            <consortium name="WormBaseParasite"/>
        </authorList>
    </citation>
    <scope>IDENTIFICATION</scope>
</reference>
<reference evidence="1 2" key="2">
    <citation type="submission" date="2018-11" db="EMBL/GenBank/DDBJ databases">
        <authorList>
            <consortium name="Pathogen Informatics"/>
        </authorList>
    </citation>
    <scope>NUCLEOTIDE SEQUENCE [LARGE SCALE GENOMIC DNA]</scope>
</reference>
<dbReference type="STRING" id="387005.A0A183I0J3"/>
<dbReference type="EMBL" id="UZAJ01040112">
    <property type="protein sequence ID" value="VDP13288.1"/>
    <property type="molecule type" value="Genomic_DNA"/>
</dbReference>
<protein>
    <submittedName>
        <fullName evidence="3">DNA-directed RNA polymerase</fullName>
    </submittedName>
</protein>
<evidence type="ECO:0000313" key="2">
    <source>
        <dbReference type="Proteomes" id="UP000267606"/>
    </source>
</evidence>
<sequence>MKIVKVLAMDPDLINASSLNSDSDSVRYGIDETIYRYGDRVRQANGFINMDEKSGIVRLAQPPYDSAGGVFESRITSTDLSDIASHVATTKLKK</sequence>
<accession>A0A183I0J3</accession>
<evidence type="ECO:0000313" key="3">
    <source>
        <dbReference type="WBParaSite" id="OFLC_0001325601-mRNA-1"/>
    </source>
</evidence>
<proteinExistence type="predicted"/>
<gene>
    <name evidence="1" type="ORF">OFLC_LOCUS13255</name>
</gene>
<name>A0A183I0J3_9BILA</name>
<evidence type="ECO:0000313" key="1">
    <source>
        <dbReference type="EMBL" id="VDP13288.1"/>
    </source>
</evidence>
<organism evidence="3">
    <name type="scientific">Onchocerca flexuosa</name>
    <dbReference type="NCBI Taxonomy" id="387005"/>
    <lineage>
        <taxon>Eukaryota</taxon>
        <taxon>Metazoa</taxon>
        <taxon>Ecdysozoa</taxon>
        <taxon>Nematoda</taxon>
        <taxon>Chromadorea</taxon>
        <taxon>Rhabditida</taxon>
        <taxon>Spirurina</taxon>
        <taxon>Spiruromorpha</taxon>
        <taxon>Filarioidea</taxon>
        <taxon>Onchocercidae</taxon>
        <taxon>Onchocerca</taxon>
    </lineage>
</organism>
<dbReference type="AlphaFoldDB" id="A0A183I0J3"/>
<keyword evidence="2" id="KW-1185">Reference proteome</keyword>